<reference evidence="1 2" key="1">
    <citation type="journal article" date="2020" name="ISME J.">
        <title>Comparative genomics reveals insights into cyanobacterial evolution and habitat adaptation.</title>
        <authorList>
            <person name="Chen M.Y."/>
            <person name="Teng W.K."/>
            <person name="Zhao L."/>
            <person name="Hu C.X."/>
            <person name="Zhou Y.K."/>
            <person name="Han B.P."/>
            <person name="Song L.R."/>
            <person name="Shu W.S."/>
        </authorList>
    </citation>
    <scope>NUCLEOTIDE SEQUENCE [LARGE SCALE GENOMIC DNA]</scope>
    <source>
        <strain evidence="1 2">FACHB-130</strain>
    </source>
</reference>
<dbReference type="Proteomes" id="UP000603457">
    <property type="component" value="Unassembled WGS sequence"/>
</dbReference>
<evidence type="ECO:0000313" key="2">
    <source>
        <dbReference type="Proteomes" id="UP000603457"/>
    </source>
</evidence>
<accession>A0ABR8G5E2</accession>
<name>A0ABR8G5E2_9NOSO</name>
<dbReference type="Gene3D" id="3.90.1720.10">
    <property type="entry name" value="endopeptidase domain like (from Nostoc punctiforme)"/>
    <property type="match status" value="1"/>
</dbReference>
<gene>
    <name evidence="1" type="ORF">H6G74_29595</name>
</gene>
<organism evidence="1 2">
    <name type="scientific">Nostoc spongiaeforme FACHB-130</name>
    <dbReference type="NCBI Taxonomy" id="1357510"/>
    <lineage>
        <taxon>Bacteria</taxon>
        <taxon>Bacillati</taxon>
        <taxon>Cyanobacteriota</taxon>
        <taxon>Cyanophyceae</taxon>
        <taxon>Nostocales</taxon>
        <taxon>Nostocaceae</taxon>
        <taxon>Nostoc</taxon>
    </lineage>
</organism>
<comment type="caution">
    <text evidence="1">The sequence shown here is derived from an EMBL/GenBank/DDBJ whole genome shotgun (WGS) entry which is preliminary data.</text>
</comment>
<dbReference type="EMBL" id="JACJTB010000074">
    <property type="protein sequence ID" value="MBD2598448.1"/>
    <property type="molecule type" value="Genomic_DNA"/>
</dbReference>
<evidence type="ECO:0000313" key="1">
    <source>
        <dbReference type="EMBL" id="MBD2598448.1"/>
    </source>
</evidence>
<dbReference type="RefSeq" id="WP_190971107.1">
    <property type="nucleotide sequence ID" value="NZ_JACJTB010000074.1"/>
</dbReference>
<proteinExistence type="predicted"/>
<keyword evidence="2" id="KW-1185">Reference proteome</keyword>
<evidence type="ECO:0008006" key="3">
    <source>
        <dbReference type="Google" id="ProtNLM"/>
    </source>
</evidence>
<sequence length="289" mass="33934">MRQRKIKHKQQTQNLMSIPISSNPSKILRLFADLQDRLYEHNTVKNAITQICNHTKDQNIIKTCQTIADILDIELNFNFNNVHTTVHFQAVQQLHNHQNHVINKYQEIQNNINNYNPKWTAPLLEIIDTQIARLSQLIILLDREPDICDNKGNVIRPNDLVIYPCKDENDRDYEHYGIVRATPNGYRVAHFFTGKTVKPEGKIVSVGIGYIHFAHYSPEWLFKERPEQENPQNASDLQTEMRIQASREKILNSQDPLWNLLNYNCEHWAREMVYGEAKSTQILDRRNNK</sequence>
<protein>
    <recommendedName>
        <fullName evidence="3">LRAT domain-containing protein</fullName>
    </recommendedName>
</protein>